<dbReference type="PANTHER" id="PTHR33129">
    <property type="entry name" value="PROTEIN KINASE DOMAIN-CONTAINING PROTEIN-RELATED"/>
    <property type="match status" value="1"/>
</dbReference>
<sequence length="172" mass="20103">LEATEIHIDKQECNWFTSLSEARKGYYNRPKSKTFASIDSLSFNGETLALYQITVSENHGIKKGLNEIDHSLTWKKDATNVNIYFVVPPDIFEKFTLQKYKTVKDEDYQRENPEWINEITQYVMEINLGVNNKSAKYKRRSNDVISGDENNDDKEVERKIKRVIWCQGTIVV</sequence>
<dbReference type="InterPro" id="IPR052980">
    <property type="entry name" value="Crinkler_effector"/>
</dbReference>
<dbReference type="Proteomes" id="UP000789572">
    <property type="component" value="Unassembled WGS sequence"/>
</dbReference>
<dbReference type="AlphaFoldDB" id="A0A9N8WFS7"/>
<organism evidence="1 2">
    <name type="scientific">Paraglomus occultum</name>
    <dbReference type="NCBI Taxonomy" id="144539"/>
    <lineage>
        <taxon>Eukaryota</taxon>
        <taxon>Fungi</taxon>
        <taxon>Fungi incertae sedis</taxon>
        <taxon>Mucoromycota</taxon>
        <taxon>Glomeromycotina</taxon>
        <taxon>Glomeromycetes</taxon>
        <taxon>Paraglomerales</taxon>
        <taxon>Paraglomeraceae</taxon>
        <taxon>Paraglomus</taxon>
    </lineage>
</organism>
<feature type="non-terminal residue" evidence="1">
    <location>
        <position position="172"/>
    </location>
</feature>
<evidence type="ECO:0000313" key="2">
    <source>
        <dbReference type="Proteomes" id="UP000789572"/>
    </source>
</evidence>
<dbReference type="EMBL" id="CAJVPJ010000130">
    <property type="protein sequence ID" value="CAG8482888.1"/>
    <property type="molecule type" value="Genomic_DNA"/>
</dbReference>
<proteinExistence type="predicted"/>
<comment type="caution">
    <text evidence="1">The sequence shown here is derived from an EMBL/GenBank/DDBJ whole genome shotgun (WGS) entry which is preliminary data.</text>
</comment>
<evidence type="ECO:0000313" key="1">
    <source>
        <dbReference type="EMBL" id="CAG8482888.1"/>
    </source>
</evidence>
<keyword evidence="2" id="KW-1185">Reference proteome</keyword>
<gene>
    <name evidence="1" type="ORF">POCULU_LOCUS1648</name>
</gene>
<accession>A0A9N8WFS7</accession>
<name>A0A9N8WFS7_9GLOM</name>
<dbReference type="OrthoDB" id="2448891at2759"/>
<reference evidence="1" key="1">
    <citation type="submission" date="2021-06" db="EMBL/GenBank/DDBJ databases">
        <authorList>
            <person name="Kallberg Y."/>
            <person name="Tangrot J."/>
            <person name="Rosling A."/>
        </authorList>
    </citation>
    <scope>NUCLEOTIDE SEQUENCE</scope>
    <source>
        <strain evidence="1">IA702</strain>
    </source>
</reference>
<protein>
    <submittedName>
        <fullName evidence="1">113_t:CDS:1</fullName>
    </submittedName>
</protein>
<dbReference type="PANTHER" id="PTHR33129:SF1">
    <property type="entry name" value="ATP-BINDING PROTEIN"/>
    <property type="match status" value="1"/>
</dbReference>